<evidence type="ECO:0000256" key="13">
    <source>
        <dbReference type="ARBA" id="ARBA00023136"/>
    </source>
</evidence>
<dbReference type="eggNOG" id="KOG4850">
    <property type="taxonomic scope" value="Eukaryota"/>
</dbReference>
<dbReference type="GO" id="GO:0020037">
    <property type="term" value="F:heme binding"/>
    <property type="evidence" value="ECO:0007669"/>
    <property type="project" value="InterPro"/>
</dbReference>
<keyword evidence="10 15" id="KW-0560">Oxidoreductase</keyword>
<dbReference type="AlphaFoldDB" id="B4MIZ9"/>
<organism evidence="16 17">
    <name type="scientific">Drosophila willistoni</name>
    <name type="common">Fruit fly</name>
    <dbReference type="NCBI Taxonomy" id="7260"/>
    <lineage>
        <taxon>Eukaryota</taxon>
        <taxon>Metazoa</taxon>
        <taxon>Ecdysozoa</taxon>
        <taxon>Arthropoda</taxon>
        <taxon>Hexapoda</taxon>
        <taxon>Insecta</taxon>
        <taxon>Pterygota</taxon>
        <taxon>Neoptera</taxon>
        <taxon>Endopterygota</taxon>
        <taxon>Diptera</taxon>
        <taxon>Brachycera</taxon>
        <taxon>Muscomorpha</taxon>
        <taxon>Ephydroidea</taxon>
        <taxon>Drosophilidae</taxon>
        <taxon>Drosophila</taxon>
        <taxon>Sophophora</taxon>
    </lineage>
</organism>
<reference evidence="16 17" key="1">
    <citation type="journal article" date="2007" name="Nature">
        <title>Evolution of genes and genomes on the Drosophila phylogeny.</title>
        <authorList>
            <consortium name="Drosophila 12 Genomes Consortium"/>
            <person name="Clark A.G."/>
            <person name="Eisen M.B."/>
            <person name="Smith D.R."/>
            <person name="Bergman C.M."/>
            <person name="Oliver B."/>
            <person name="Markow T.A."/>
            <person name="Kaufman T.C."/>
            <person name="Kellis M."/>
            <person name="Gelbart W."/>
            <person name="Iyer V.N."/>
            <person name="Pollard D.A."/>
            <person name="Sackton T.B."/>
            <person name="Larracuente A.M."/>
            <person name="Singh N.D."/>
            <person name="Abad J.P."/>
            <person name="Abt D.N."/>
            <person name="Adryan B."/>
            <person name="Aguade M."/>
            <person name="Akashi H."/>
            <person name="Anderson W.W."/>
            <person name="Aquadro C.F."/>
            <person name="Ardell D.H."/>
            <person name="Arguello R."/>
            <person name="Artieri C.G."/>
            <person name="Barbash D.A."/>
            <person name="Barker D."/>
            <person name="Barsanti P."/>
            <person name="Batterham P."/>
            <person name="Batzoglou S."/>
            <person name="Begun D."/>
            <person name="Bhutkar A."/>
            <person name="Blanco E."/>
            <person name="Bosak S.A."/>
            <person name="Bradley R.K."/>
            <person name="Brand A.D."/>
            <person name="Brent M.R."/>
            <person name="Brooks A.N."/>
            <person name="Brown R.H."/>
            <person name="Butlin R.K."/>
            <person name="Caggese C."/>
            <person name="Calvi B.R."/>
            <person name="Bernardo de Carvalho A."/>
            <person name="Caspi A."/>
            <person name="Castrezana S."/>
            <person name="Celniker S.E."/>
            <person name="Chang J.L."/>
            <person name="Chapple C."/>
            <person name="Chatterji S."/>
            <person name="Chinwalla A."/>
            <person name="Civetta A."/>
            <person name="Clifton S.W."/>
            <person name="Comeron J.M."/>
            <person name="Costello J.C."/>
            <person name="Coyne J.A."/>
            <person name="Daub J."/>
            <person name="David R.G."/>
            <person name="Delcher A.L."/>
            <person name="Delehaunty K."/>
            <person name="Do C.B."/>
            <person name="Ebling H."/>
            <person name="Edwards K."/>
            <person name="Eickbush T."/>
            <person name="Evans J.D."/>
            <person name="Filipski A."/>
            <person name="Findeiss S."/>
            <person name="Freyhult E."/>
            <person name="Fulton L."/>
            <person name="Fulton R."/>
            <person name="Garcia A.C."/>
            <person name="Gardiner A."/>
            <person name="Garfield D.A."/>
            <person name="Garvin B.E."/>
            <person name="Gibson G."/>
            <person name="Gilbert D."/>
            <person name="Gnerre S."/>
            <person name="Godfrey J."/>
            <person name="Good R."/>
            <person name="Gotea V."/>
            <person name="Gravely B."/>
            <person name="Greenberg A.J."/>
            <person name="Griffiths-Jones S."/>
            <person name="Gross S."/>
            <person name="Guigo R."/>
            <person name="Gustafson E.A."/>
            <person name="Haerty W."/>
            <person name="Hahn M.W."/>
            <person name="Halligan D.L."/>
            <person name="Halpern A.L."/>
            <person name="Halter G.M."/>
            <person name="Han M.V."/>
            <person name="Heger A."/>
            <person name="Hillier L."/>
            <person name="Hinrichs A.S."/>
            <person name="Holmes I."/>
            <person name="Hoskins R.A."/>
            <person name="Hubisz M.J."/>
            <person name="Hultmark D."/>
            <person name="Huntley M.A."/>
            <person name="Jaffe D.B."/>
            <person name="Jagadeeshan S."/>
            <person name="Jeck W.R."/>
            <person name="Johnson J."/>
            <person name="Jones C.D."/>
            <person name="Jordan W.C."/>
            <person name="Karpen G.H."/>
            <person name="Kataoka E."/>
            <person name="Keightley P.D."/>
            <person name="Kheradpour P."/>
            <person name="Kirkness E.F."/>
            <person name="Koerich L.B."/>
            <person name="Kristiansen K."/>
            <person name="Kudrna D."/>
            <person name="Kulathinal R.J."/>
            <person name="Kumar S."/>
            <person name="Kwok R."/>
            <person name="Lander E."/>
            <person name="Langley C.H."/>
            <person name="Lapoint R."/>
            <person name="Lazzaro B.P."/>
            <person name="Lee S.J."/>
            <person name="Levesque L."/>
            <person name="Li R."/>
            <person name="Lin C.F."/>
            <person name="Lin M.F."/>
            <person name="Lindblad-Toh K."/>
            <person name="Llopart A."/>
            <person name="Long M."/>
            <person name="Low L."/>
            <person name="Lozovsky E."/>
            <person name="Lu J."/>
            <person name="Luo M."/>
            <person name="Machado C.A."/>
            <person name="Makalowski W."/>
            <person name="Marzo M."/>
            <person name="Matsuda M."/>
            <person name="Matzkin L."/>
            <person name="McAllister B."/>
            <person name="McBride C.S."/>
            <person name="McKernan B."/>
            <person name="McKernan K."/>
            <person name="Mendez-Lago M."/>
            <person name="Minx P."/>
            <person name="Mollenhauer M.U."/>
            <person name="Montooth K."/>
            <person name="Mount S.M."/>
            <person name="Mu X."/>
            <person name="Myers E."/>
            <person name="Negre B."/>
            <person name="Newfeld S."/>
            <person name="Nielsen R."/>
            <person name="Noor M.A."/>
            <person name="O'Grady P."/>
            <person name="Pachter L."/>
            <person name="Papaceit M."/>
            <person name="Parisi M.J."/>
            <person name="Parisi M."/>
            <person name="Parts L."/>
            <person name="Pedersen J.S."/>
            <person name="Pesole G."/>
            <person name="Phillippy A.M."/>
            <person name="Ponting C.P."/>
            <person name="Pop M."/>
            <person name="Porcelli D."/>
            <person name="Powell J.R."/>
            <person name="Prohaska S."/>
            <person name="Pruitt K."/>
            <person name="Puig M."/>
            <person name="Quesneville H."/>
            <person name="Ram K.R."/>
            <person name="Rand D."/>
            <person name="Rasmussen M.D."/>
            <person name="Reed L.K."/>
            <person name="Reenan R."/>
            <person name="Reily A."/>
            <person name="Remington K.A."/>
            <person name="Rieger T.T."/>
            <person name="Ritchie M.G."/>
            <person name="Robin C."/>
            <person name="Rogers Y.H."/>
            <person name="Rohde C."/>
            <person name="Rozas J."/>
            <person name="Rubenfield M.J."/>
            <person name="Ruiz A."/>
            <person name="Russo S."/>
            <person name="Salzberg S.L."/>
            <person name="Sanchez-Gracia A."/>
            <person name="Saranga D.J."/>
            <person name="Sato H."/>
            <person name="Schaeffer S.W."/>
            <person name="Schatz M.C."/>
            <person name="Schlenke T."/>
            <person name="Schwartz R."/>
            <person name="Segarra C."/>
            <person name="Singh R.S."/>
            <person name="Sirot L."/>
            <person name="Sirota M."/>
            <person name="Sisneros N.B."/>
            <person name="Smith C.D."/>
            <person name="Smith T.F."/>
            <person name="Spieth J."/>
            <person name="Stage D.E."/>
            <person name="Stark A."/>
            <person name="Stephan W."/>
            <person name="Strausberg R.L."/>
            <person name="Strempel S."/>
            <person name="Sturgill D."/>
            <person name="Sutton G."/>
            <person name="Sutton G.G."/>
            <person name="Tao W."/>
            <person name="Teichmann S."/>
            <person name="Tobari Y.N."/>
            <person name="Tomimura Y."/>
            <person name="Tsolas J.M."/>
            <person name="Valente V.L."/>
            <person name="Venter E."/>
            <person name="Venter J.C."/>
            <person name="Vicario S."/>
            <person name="Vieira F.G."/>
            <person name="Vilella A.J."/>
            <person name="Villasante A."/>
            <person name="Walenz B."/>
            <person name="Wang J."/>
            <person name="Wasserman M."/>
            <person name="Watts T."/>
            <person name="Wilson D."/>
            <person name="Wilson R.K."/>
            <person name="Wing R.A."/>
            <person name="Wolfner M.F."/>
            <person name="Wong A."/>
            <person name="Wong G.K."/>
            <person name="Wu C.I."/>
            <person name="Wu G."/>
            <person name="Yamamoto D."/>
            <person name="Yang H.P."/>
            <person name="Yang S.P."/>
            <person name="Yorke J.A."/>
            <person name="Yoshida K."/>
            <person name="Zdobnov E."/>
            <person name="Zhang P."/>
            <person name="Zhang Y."/>
            <person name="Zimin A.V."/>
            <person name="Baldwin J."/>
            <person name="Abdouelleil A."/>
            <person name="Abdulkadir J."/>
            <person name="Abebe A."/>
            <person name="Abera B."/>
            <person name="Abreu J."/>
            <person name="Acer S.C."/>
            <person name="Aftuck L."/>
            <person name="Alexander A."/>
            <person name="An P."/>
            <person name="Anderson E."/>
            <person name="Anderson S."/>
            <person name="Arachi H."/>
            <person name="Azer M."/>
            <person name="Bachantsang P."/>
            <person name="Barry A."/>
            <person name="Bayul T."/>
            <person name="Berlin A."/>
            <person name="Bessette D."/>
            <person name="Bloom T."/>
            <person name="Blye J."/>
            <person name="Boguslavskiy L."/>
            <person name="Bonnet C."/>
            <person name="Boukhgalter B."/>
            <person name="Bourzgui I."/>
            <person name="Brown A."/>
            <person name="Cahill P."/>
            <person name="Channer S."/>
            <person name="Cheshatsang Y."/>
            <person name="Chuda L."/>
            <person name="Citroen M."/>
            <person name="Collymore A."/>
            <person name="Cooke P."/>
            <person name="Costello M."/>
            <person name="D'Aco K."/>
            <person name="Daza R."/>
            <person name="De Haan G."/>
            <person name="DeGray S."/>
            <person name="DeMaso C."/>
            <person name="Dhargay N."/>
            <person name="Dooley K."/>
            <person name="Dooley E."/>
            <person name="Doricent M."/>
            <person name="Dorje P."/>
            <person name="Dorjee K."/>
            <person name="Dupes A."/>
            <person name="Elong R."/>
            <person name="Falk J."/>
            <person name="Farina A."/>
            <person name="Faro S."/>
            <person name="Ferguson D."/>
            <person name="Fisher S."/>
            <person name="Foley C.D."/>
            <person name="Franke A."/>
            <person name="Friedrich D."/>
            <person name="Gadbois L."/>
            <person name="Gearin G."/>
            <person name="Gearin C.R."/>
            <person name="Giannoukos G."/>
            <person name="Goode T."/>
            <person name="Graham J."/>
            <person name="Grandbois E."/>
            <person name="Grewal S."/>
            <person name="Gyaltsen K."/>
            <person name="Hafez N."/>
            <person name="Hagos B."/>
            <person name="Hall J."/>
            <person name="Henson C."/>
            <person name="Hollinger A."/>
            <person name="Honan T."/>
            <person name="Huard M.D."/>
            <person name="Hughes L."/>
            <person name="Hurhula B."/>
            <person name="Husby M.E."/>
            <person name="Kamat A."/>
            <person name="Kanga B."/>
            <person name="Kashin S."/>
            <person name="Khazanovich D."/>
            <person name="Kisner P."/>
            <person name="Lance K."/>
            <person name="Lara M."/>
            <person name="Lee W."/>
            <person name="Lennon N."/>
            <person name="Letendre F."/>
            <person name="LeVine R."/>
            <person name="Lipovsky A."/>
            <person name="Liu X."/>
            <person name="Liu J."/>
            <person name="Liu S."/>
            <person name="Lokyitsang T."/>
            <person name="Lokyitsang Y."/>
            <person name="Lubonja R."/>
            <person name="Lui A."/>
            <person name="MacDonald P."/>
            <person name="Magnisalis V."/>
            <person name="Maru K."/>
            <person name="Matthews C."/>
            <person name="McCusker W."/>
            <person name="McDonough S."/>
            <person name="Mehta T."/>
            <person name="Meldrim J."/>
            <person name="Meneus L."/>
            <person name="Mihai O."/>
            <person name="Mihalev A."/>
            <person name="Mihova T."/>
            <person name="Mittelman R."/>
            <person name="Mlenga V."/>
            <person name="Montmayeur A."/>
            <person name="Mulrain L."/>
            <person name="Navidi A."/>
            <person name="Naylor J."/>
            <person name="Negash T."/>
            <person name="Nguyen T."/>
            <person name="Nguyen N."/>
            <person name="Nicol R."/>
            <person name="Norbu C."/>
            <person name="Norbu N."/>
            <person name="Novod N."/>
            <person name="O'Neill B."/>
            <person name="Osman S."/>
            <person name="Markiewicz E."/>
            <person name="Oyono O.L."/>
            <person name="Patti C."/>
            <person name="Phunkhang P."/>
            <person name="Pierre F."/>
            <person name="Priest M."/>
            <person name="Raghuraman S."/>
            <person name="Rege F."/>
            <person name="Reyes R."/>
            <person name="Rise C."/>
            <person name="Rogov P."/>
            <person name="Ross K."/>
            <person name="Ryan E."/>
            <person name="Settipalli S."/>
            <person name="Shea T."/>
            <person name="Sherpa N."/>
            <person name="Shi L."/>
            <person name="Shih D."/>
            <person name="Sparrow T."/>
            <person name="Spaulding J."/>
            <person name="Stalker J."/>
            <person name="Stange-Thomann N."/>
            <person name="Stavropoulos S."/>
            <person name="Stone C."/>
            <person name="Strader C."/>
            <person name="Tesfaye S."/>
            <person name="Thomson T."/>
            <person name="Thoulutsang Y."/>
            <person name="Thoulutsang D."/>
            <person name="Topham K."/>
            <person name="Topping I."/>
            <person name="Tsamla T."/>
            <person name="Vassiliev H."/>
            <person name="Vo A."/>
            <person name="Wangchuk T."/>
            <person name="Wangdi T."/>
            <person name="Weiand M."/>
            <person name="Wilkinson J."/>
            <person name="Wilson A."/>
            <person name="Yadav S."/>
            <person name="Young G."/>
            <person name="Yu Q."/>
            <person name="Zembek L."/>
            <person name="Zhong D."/>
            <person name="Zimmer A."/>
            <person name="Zwirko Z."/>
            <person name="Jaffe D.B."/>
            <person name="Alvarez P."/>
            <person name="Brockman W."/>
            <person name="Butler J."/>
            <person name="Chin C."/>
            <person name="Gnerre S."/>
            <person name="Grabherr M."/>
            <person name="Kleber M."/>
            <person name="Mauceli E."/>
            <person name="MacCallum I."/>
        </authorList>
    </citation>
    <scope>NUCLEOTIDE SEQUENCE [LARGE SCALE GENOMIC DNA]</scope>
    <source>
        <strain evidence="17">Tucson 14030-0811.24</strain>
    </source>
</reference>
<keyword evidence="7 14" id="KW-0479">Metal-binding</keyword>
<evidence type="ECO:0000256" key="7">
    <source>
        <dbReference type="ARBA" id="ARBA00022723"/>
    </source>
</evidence>
<evidence type="ECO:0000256" key="9">
    <source>
        <dbReference type="ARBA" id="ARBA00022848"/>
    </source>
</evidence>
<evidence type="ECO:0000256" key="4">
    <source>
        <dbReference type="ARBA" id="ARBA00004406"/>
    </source>
</evidence>
<dbReference type="KEGG" id="dwi:6637908"/>
<dbReference type="InParanoid" id="B4MIZ9"/>
<gene>
    <name evidence="16" type="primary">Dwil\GK10756</name>
    <name evidence="16" type="ORF">Dwil_GK10756</name>
</gene>
<dbReference type="SUPFAM" id="SSF48264">
    <property type="entry name" value="Cytochrome P450"/>
    <property type="match status" value="1"/>
</dbReference>
<protein>
    <recommendedName>
        <fullName evidence="18">Cytochrome P450</fullName>
    </recommendedName>
</protein>
<comment type="subcellular location">
    <subcellularLocation>
        <location evidence="4">Endoplasmic reticulum membrane</location>
        <topology evidence="4">Peripheral membrane protein</topology>
    </subcellularLocation>
    <subcellularLocation>
        <location evidence="3">Microsome membrane</location>
        <topology evidence="3">Peripheral membrane protein</topology>
    </subcellularLocation>
</comment>
<dbReference type="eggNOG" id="KOG0157">
    <property type="taxonomic scope" value="Eukaryota"/>
</dbReference>
<dbReference type="EMBL" id="CH963719">
    <property type="protein sequence ID" value="EDW72088.2"/>
    <property type="molecule type" value="Genomic_DNA"/>
</dbReference>
<comment type="similarity">
    <text evidence="5 15">Belongs to the cytochrome P450 family.</text>
</comment>
<proteinExistence type="inferred from homology"/>
<dbReference type="InterPro" id="IPR050196">
    <property type="entry name" value="Cytochrome_P450_Monoox"/>
</dbReference>
<dbReference type="InterPro" id="IPR002401">
    <property type="entry name" value="Cyt_P450_E_grp-I"/>
</dbReference>
<dbReference type="PANTHER" id="PTHR24291">
    <property type="entry name" value="CYTOCHROME P450 FAMILY 4"/>
    <property type="match status" value="1"/>
</dbReference>
<dbReference type="Gene3D" id="1.10.630.10">
    <property type="entry name" value="Cytochrome P450"/>
    <property type="match status" value="1"/>
</dbReference>
<keyword evidence="8" id="KW-0256">Endoplasmic reticulum</keyword>
<dbReference type="PANTHER" id="PTHR24291:SF105">
    <property type="entry name" value="CYTOCHROME P450 4P1-RELATED"/>
    <property type="match status" value="1"/>
</dbReference>
<dbReference type="PRINTS" id="PR00385">
    <property type="entry name" value="P450"/>
</dbReference>
<dbReference type="CDD" id="cd20628">
    <property type="entry name" value="CYP4"/>
    <property type="match status" value="1"/>
</dbReference>
<dbReference type="InterPro" id="IPR017972">
    <property type="entry name" value="Cyt_P450_CS"/>
</dbReference>
<dbReference type="InterPro" id="IPR036396">
    <property type="entry name" value="Cyt_P450_sf"/>
</dbReference>
<sequence>MFYLVFVAIFIALISLCLWHLHKDYELLSLCRRFKTTDGSEFVKGKGNSIFGNTFDTIGMTSEELFYYSRDYAEELKRSYVQYIVGFPIYNIIDAADAELVLNDNNLITKGDMYRFLHPFLQTGLLTSTGQYWNTRRKLLTPAFHFKILEQFLEVFKKESVKFIESLRKSTNKTDEINLNELVPRFTLNSICETALGVKLDDCADGDDYRKNIAIAEHSFIKRVMNPLMASDTLYNLGEGRKDVSTLKKLHAFSSNIIQKRRLNFDEASVRKAQEMDSSDLNTKQRYAMLDTMLLAETEGLIDHAGICEEVNTFMFGGYDTTAMTLILCLAFLGSYPEKQQRCFEELKEFVDDDLANLDNRTLSQLKYLECVIKETQRLCPSVPGIMRECHTETKLNNLILPKGAQIIVHIFDIHRNPKYYDRPNEFIPERFLNDSTVQRHPYAFIPFSAGRRNCIGQKYAMTEMKTLLTYILKNFEILPVDDPLTYRFLAGILIRTKSDVYVKIRKRL</sequence>
<evidence type="ECO:0000256" key="12">
    <source>
        <dbReference type="ARBA" id="ARBA00023033"/>
    </source>
</evidence>
<dbReference type="Pfam" id="PF00067">
    <property type="entry name" value="p450"/>
    <property type="match status" value="1"/>
</dbReference>
<keyword evidence="9" id="KW-0492">Microsome</keyword>
<dbReference type="OrthoDB" id="1470350at2759"/>
<keyword evidence="13" id="KW-0472">Membrane</keyword>
<dbReference type="GO" id="GO:0016705">
    <property type="term" value="F:oxidoreductase activity, acting on paired donors, with incorporation or reduction of molecular oxygen"/>
    <property type="evidence" value="ECO:0007669"/>
    <property type="project" value="InterPro"/>
</dbReference>
<evidence type="ECO:0000313" key="16">
    <source>
        <dbReference type="EMBL" id="EDW72088.2"/>
    </source>
</evidence>
<dbReference type="HOGENOM" id="CLU_001570_5_1_1"/>
<evidence type="ECO:0000256" key="3">
    <source>
        <dbReference type="ARBA" id="ARBA00004174"/>
    </source>
</evidence>
<evidence type="ECO:0000256" key="8">
    <source>
        <dbReference type="ARBA" id="ARBA00022824"/>
    </source>
</evidence>
<evidence type="ECO:0000256" key="11">
    <source>
        <dbReference type="ARBA" id="ARBA00023004"/>
    </source>
</evidence>
<accession>B4MIZ9</accession>
<comment type="cofactor">
    <cofactor evidence="1 14">
        <name>heme</name>
        <dbReference type="ChEBI" id="CHEBI:30413"/>
    </cofactor>
</comment>
<feature type="binding site" description="axial binding residue" evidence="14">
    <location>
        <position position="455"/>
    </location>
    <ligand>
        <name>heme</name>
        <dbReference type="ChEBI" id="CHEBI:30413"/>
    </ligand>
    <ligandPart>
        <name>Fe</name>
        <dbReference type="ChEBI" id="CHEBI:18248"/>
    </ligandPart>
</feature>
<name>B4MIZ9_DROWI</name>
<evidence type="ECO:0000256" key="1">
    <source>
        <dbReference type="ARBA" id="ARBA00001971"/>
    </source>
</evidence>
<dbReference type="PROSITE" id="PS00086">
    <property type="entry name" value="CYTOCHROME_P450"/>
    <property type="match status" value="1"/>
</dbReference>
<dbReference type="GO" id="GO:0005506">
    <property type="term" value="F:iron ion binding"/>
    <property type="evidence" value="ECO:0007669"/>
    <property type="project" value="InterPro"/>
</dbReference>
<dbReference type="GO" id="GO:0005789">
    <property type="term" value="C:endoplasmic reticulum membrane"/>
    <property type="evidence" value="ECO:0007669"/>
    <property type="project" value="UniProtKB-SubCell"/>
</dbReference>
<evidence type="ECO:0000256" key="10">
    <source>
        <dbReference type="ARBA" id="ARBA00023002"/>
    </source>
</evidence>
<evidence type="ECO:0000256" key="6">
    <source>
        <dbReference type="ARBA" id="ARBA00022617"/>
    </source>
</evidence>
<evidence type="ECO:0000313" key="17">
    <source>
        <dbReference type="Proteomes" id="UP000007798"/>
    </source>
</evidence>
<keyword evidence="6 14" id="KW-0349">Heme</keyword>
<keyword evidence="12 15" id="KW-0503">Monooxygenase</keyword>
<dbReference type="PRINTS" id="PR00463">
    <property type="entry name" value="EP450I"/>
</dbReference>
<evidence type="ECO:0000256" key="2">
    <source>
        <dbReference type="ARBA" id="ARBA00003690"/>
    </source>
</evidence>
<evidence type="ECO:0000256" key="14">
    <source>
        <dbReference type="PIRSR" id="PIRSR602401-1"/>
    </source>
</evidence>
<dbReference type="GO" id="GO:0004497">
    <property type="term" value="F:monooxygenase activity"/>
    <property type="evidence" value="ECO:0007669"/>
    <property type="project" value="UniProtKB-KW"/>
</dbReference>
<evidence type="ECO:0008006" key="18">
    <source>
        <dbReference type="Google" id="ProtNLM"/>
    </source>
</evidence>
<dbReference type="InterPro" id="IPR001128">
    <property type="entry name" value="Cyt_P450"/>
</dbReference>
<keyword evidence="11 14" id="KW-0408">Iron</keyword>
<dbReference type="Proteomes" id="UP000007798">
    <property type="component" value="Unassembled WGS sequence"/>
</dbReference>
<comment type="function">
    <text evidence="2">May be involved in the metabolism of insect hormones and in the breakdown of synthetic insecticides.</text>
</comment>
<evidence type="ECO:0000256" key="5">
    <source>
        <dbReference type="ARBA" id="ARBA00010617"/>
    </source>
</evidence>
<keyword evidence="17" id="KW-1185">Reference proteome</keyword>
<evidence type="ECO:0000256" key="15">
    <source>
        <dbReference type="RuleBase" id="RU000461"/>
    </source>
</evidence>